<evidence type="ECO:0000313" key="1">
    <source>
        <dbReference type="EMBL" id="KAI3368591.1"/>
    </source>
</evidence>
<keyword evidence="2" id="KW-1185">Reference proteome</keyword>
<organism evidence="1 2">
    <name type="scientific">Scortum barcoo</name>
    <name type="common">barcoo grunter</name>
    <dbReference type="NCBI Taxonomy" id="214431"/>
    <lineage>
        <taxon>Eukaryota</taxon>
        <taxon>Metazoa</taxon>
        <taxon>Chordata</taxon>
        <taxon>Craniata</taxon>
        <taxon>Vertebrata</taxon>
        <taxon>Euteleostomi</taxon>
        <taxon>Actinopterygii</taxon>
        <taxon>Neopterygii</taxon>
        <taxon>Teleostei</taxon>
        <taxon>Neoteleostei</taxon>
        <taxon>Acanthomorphata</taxon>
        <taxon>Eupercaria</taxon>
        <taxon>Centrarchiformes</taxon>
        <taxon>Terapontoidei</taxon>
        <taxon>Terapontidae</taxon>
        <taxon>Scortum</taxon>
    </lineage>
</organism>
<evidence type="ECO:0000313" key="2">
    <source>
        <dbReference type="Proteomes" id="UP000831701"/>
    </source>
</evidence>
<gene>
    <name evidence="1" type="ORF">L3Q82_025601</name>
</gene>
<name>A0ACB8WL96_9TELE</name>
<reference evidence="1" key="1">
    <citation type="submission" date="2022-04" db="EMBL/GenBank/DDBJ databases">
        <title>Jade perch genome.</title>
        <authorList>
            <person name="Chao B."/>
        </authorList>
    </citation>
    <scope>NUCLEOTIDE SEQUENCE</scope>
    <source>
        <strain evidence="1">CB-2022</strain>
    </source>
</reference>
<accession>A0ACB8WL96</accession>
<feature type="non-terminal residue" evidence="1">
    <location>
        <position position="1"/>
    </location>
</feature>
<comment type="caution">
    <text evidence="1">The sequence shown here is derived from an EMBL/GenBank/DDBJ whole genome shotgun (WGS) entry which is preliminary data.</text>
</comment>
<sequence>LFHDVSTLAREAPGQTVAVKGERYAGSYTVTTIKFGFKIDITSVNNGSYNINITEVGRPETAKTSSVQYPDSSHEILHLKPCTEYKHNVAFIDSTGKEIHCTHTENKTTTTGMSKDDVKDIRCTPGYVCYRSEWDISSSLSASNKIPAEPCRSDKKAFSASNLVLMTFAQN</sequence>
<dbReference type="EMBL" id="CM041538">
    <property type="protein sequence ID" value="KAI3368591.1"/>
    <property type="molecule type" value="Genomic_DNA"/>
</dbReference>
<proteinExistence type="predicted"/>
<dbReference type="Proteomes" id="UP000831701">
    <property type="component" value="Chromosome 8"/>
</dbReference>
<protein>
    <submittedName>
        <fullName evidence="1">Uncharacterized protein</fullName>
    </submittedName>
</protein>